<reference evidence="4" key="1">
    <citation type="journal article" date="2019" name="Int. J. Syst. Evol. Microbiol.">
        <title>The Global Catalogue of Microorganisms (GCM) 10K type strain sequencing project: providing services to taxonomists for standard genome sequencing and annotation.</title>
        <authorList>
            <consortium name="The Broad Institute Genomics Platform"/>
            <consortium name="The Broad Institute Genome Sequencing Center for Infectious Disease"/>
            <person name="Wu L."/>
            <person name="Ma J."/>
        </authorList>
    </citation>
    <scope>NUCLEOTIDE SEQUENCE [LARGE SCALE GENOMIC DNA]</scope>
    <source>
        <strain evidence="4">JCM 3380</strain>
    </source>
</reference>
<proteinExistence type="predicted"/>
<protein>
    <recommendedName>
        <fullName evidence="2">M23ase beta-sheet core domain-containing protein</fullName>
    </recommendedName>
</protein>
<evidence type="ECO:0000259" key="2">
    <source>
        <dbReference type="Pfam" id="PF01551"/>
    </source>
</evidence>
<dbReference type="Proteomes" id="UP001500416">
    <property type="component" value="Unassembled WGS sequence"/>
</dbReference>
<dbReference type="PANTHER" id="PTHR21666:SF289">
    <property type="entry name" value="L-ALA--D-GLU ENDOPEPTIDASE"/>
    <property type="match status" value="1"/>
</dbReference>
<dbReference type="InterPro" id="IPR016047">
    <property type="entry name" value="M23ase_b-sheet_dom"/>
</dbReference>
<dbReference type="Gene3D" id="2.70.70.10">
    <property type="entry name" value="Glucose Permease (Domain IIA)"/>
    <property type="match status" value="1"/>
</dbReference>
<dbReference type="InterPro" id="IPR050570">
    <property type="entry name" value="Cell_wall_metabolism_enzyme"/>
</dbReference>
<name>A0ABP3CRM5_9PSEU</name>
<sequence length="198" mass="20252">MTTRNPLTTTLRPAAAAPRPATAALRPAAAGTASITVAVVLTTLLTCAAPATARPPRYAWPLAPPHTVLRPFHAPATPYGPGHRGVDLAAPAGAPVLAAADGTVTFTGQVADRQVVTLSHAGGIRTTYEPVTPTVGTGRAVTRGTPIATLTPGHEGCPTTCLHWGAHRTTPKAGRTYLDPLRLLSATRVRLLPTGPPG</sequence>
<evidence type="ECO:0000313" key="3">
    <source>
        <dbReference type="EMBL" id="GAA0213500.1"/>
    </source>
</evidence>
<evidence type="ECO:0000313" key="4">
    <source>
        <dbReference type="Proteomes" id="UP001500416"/>
    </source>
</evidence>
<dbReference type="Pfam" id="PF01551">
    <property type="entry name" value="Peptidase_M23"/>
    <property type="match status" value="1"/>
</dbReference>
<dbReference type="CDD" id="cd12797">
    <property type="entry name" value="M23_peptidase"/>
    <property type="match status" value="1"/>
</dbReference>
<evidence type="ECO:0000256" key="1">
    <source>
        <dbReference type="ARBA" id="ARBA00022729"/>
    </source>
</evidence>
<gene>
    <name evidence="3" type="ORF">GCM10010492_09150</name>
</gene>
<dbReference type="PANTHER" id="PTHR21666">
    <property type="entry name" value="PEPTIDASE-RELATED"/>
    <property type="match status" value="1"/>
</dbReference>
<comment type="caution">
    <text evidence="3">The sequence shown here is derived from an EMBL/GenBank/DDBJ whole genome shotgun (WGS) entry which is preliminary data.</text>
</comment>
<dbReference type="EMBL" id="BAAABU010000002">
    <property type="protein sequence ID" value="GAA0213500.1"/>
    <property type="molecule type" value="Genomic_DNA"/>
</dbReference>
<feature type="domain" description="M23ase beta-sheet core" evidence="2">
    <location>
        <begin position="82"/>
        <end position="168"/>
    </location>
</feature>
<accession>A0ABP3CRM5</accession>
<dbReference type="InterPro" id="IPR011055">
    <property type="entry name" value="Dup_hybrid_motif"/>
</dbReference>
<dbReference type="SUPFAM" id="SSF51261">
    <property type="entry name" value="Duplicated hybrid motif"/>
    <property type="match status" value="1"/>
</dbReference>
<keyword evidence="4" id="KW-1185">Reference proteome</keyword>
<keyword evidence="1" id="KW-0732">Signal</keyword>
<organism evidence="3 4">
    <name type="scientific">Saccharothrix mutabilis subsp. mutabilis</name>
    <dbReference type="NCBI Taxonomy" id="66855"/>
    <lineage>
        <taxon>Bacteria</taxon>
        <taxon>Bacillati</taxon>
        <taxon>Actinomycetota</taxon>
        <taxon>Actinomycetes</taxon>
        <taxon>Pseudonocardiales</taxon>
        <taxon>Pseudonocardiaceae</taxon>
        <taxon>Saccharothrix</taxon>
    </lineage>
</organism>